<accession>R7V1Y4</accession>
<dbReference type="EnsemblMetazoa" id="CapteT198654">
    <property type="protein sequence ID" value="CapteP198654"/>
    <property type="gene ID" value="CapteG198654"/>
</dbReference>
<dbReference type="EMBL" id="AMQN01000761">
    <property type="status" value="NOT_ANNOTATED_CDS"/>
    <property type="molecule type" value="Genomic_DNA"/>
</dbReference>
<evidence type="ECO:0000313" key="2">
    <source>
        <dbReference type="EMBL" id="ELU12858.1"/>
    </source>
</evidence>
<reference evidence="2 4" key="2">
    <citation type="journal article" date="2013" name="Nature">
        <title>Insights into bilaterian evolution from three spiralian genomes.</title>
        <authorList>
            <person name="Simakov O."/>
            <person name="Marletaz F."/>
            <person name="Cho S.J."/>
            <person name="Edsinger-Gonzales E."/>
            <person name="Havlak P."/>
            <person name="Hellsten U."/>
            <person name="Kuo D.H."/>
            <person name="Larsson T."/>
            <person name="Lv J."/>
            <person name="Arendt D."/>
            <person name="Savage R."/>
            <person name="Osoegawa K."/>
            <person name="de Jong P."/>
            <person name="Grimwood J."/>
            <person name="Chapman J.A."/>
            <person name="Shapiro H."/>
            <person name="Aerts A."/>
            <person name="Otillar R.P."/>
            <person name="Terry A.Y."/>
            <person name="Boore J.L."/>
            <person name="Grigoriev I.V."/>
            <person name="Lindberg D.R."/>
            <person name="Seaver E.C."/>
            <person name="Weisblat D.A."/>
            <person name="Putnam N.H."/>
            <person name="Rokhsar D.S."/>
        </authorList>
    </citation>
    <scope>NUCLEOTIDE SEQUENCE</scope>
    <source>
        <strain evidence="2 4">I ESC-2004</strain>
    </source>
</reference>
<feature type="region of interest" description="Disordered" evidence="1">
    <location>
        <begin position="185"/>
        <end position="222"/>
    </location>
</feature>
<reference evidence="4" key="1">
    <citation type="submission" date="2012-12" db="EMBL/GenBank/DDBJ databases">
        <authorList>
            <person name="Hellsten U."/>
            <person name="Grimwood J."/>
            <person name="Chapman J.A."/>
            <person name="Shapiro H."/>
            <person name="Aerts A."/>
            <person name="Otillar R.P."/>
            <person name="Terry A.Y."/>
            <person name="Boore J.L."/>
            <person name="Simakov O."/>
            <person name="Marletaz F."/>
            <person name="Cho S.-J."/>
            <person name="Edsinger-Gonzales E."/>
            <person name="Havlak P."/>
            <person name="Kuo D.-H."/>
            <person name="Larsson T."/>
            <person name="Lv J."/>
            <person name="Arendt D."/>
            <person name="Savage R."/>
            <person name="Osoegawa K."/>
            <person name="de Jong P."/>
            <person name="Lindberg D.R."/>
            <person name="Seaver E.C."/>
            <person name="Weisblat D.A."/>
            <person name="Putnam N.H."/>
            <person name="Grigoriev I.V."/>
            <person name="Rokhsar D.S."/>
        </authorList>
    </citation>
    <scope>NUCLEOTIDE SEQUENCE</scope>
    <source>
        <strain evidence="4">I ESC-2004</strain>
    </source>
</reference>
<dbReference type="AlphaFoldDB" id="R7V1Y4"/>
<evidence type="ECO:0000313" key="4">
    <source>
        <dbReference type="Proteomes" id="UP000014760"/>
    </source>
</evidence>
<dbReference type="EMBL" id="KB295623">
    <property type="protein sequence ID" value="ELU12858.1"/>
    <property type="molecule type" value="Genomic_DNA"/>
</dbReference>
<evidence type="ECO:0000313" key="3">
    <source>
        <dbReference type="EnsemblMetazoa" id="CapteP198654"/>
    </source>
</evidence>
<reference evidence="3" key="3">
    <citation type="submission" date="2015-06" db="UniProtKB">
        <authorList>
            <consortium name="EnsemblMetazoa"/>
        </authorList>
    </citation>
    <scope>IDENTIFICATION</scope>
</reference>
<dbReference type="Proteomes" id="UP000014760">
    <property type="component" value="Unassembled WGS sequence"/>
</dbReference>
<gene>
    <name evidence="2" type="ORF">CAPTEDRAFT_198654</name>
</gene>
<proteinExistence type="predicted"/>
<dbReference type="HOGENOM" id="CLU_855902_0_0_1"/>
<dbReference type="OrthoDB" id="10681589at2759"/>
<keyword evidence="4" id="KW-1185">Reference proteome</keyword>
<protein>
    <submittedName>
        <fullName evidence="2 3">Uncharacterized protein</fullName>
    </submittedName>
</protein>
<evidence type="ECO:0000256" key="1">
    <source>
        <dbReference type="SAM" id="MobiDB-lite"/>
    </source>
</evidence>
<name>R7V1Y4_CAPTE</name>
<organism evidence="2">
    <name type="scientific">Capitella teleta</name>
    <name type="common">Polychaete worm</name>
    <dbReference type="NCBI Taxonomy" id="283909"/>
    <lineage>
        <taxon>Eukaryota</taxon>
        <taxon>Metazoa</taxon>
        <taxon>Spiralia</taxon>
        <taxon>Lophotrochozoa</taxon>
        <taxon>Annelida</taxon>
        <taxon>Polychaeta</taxon>
        <taxon>Sedentaria</taxon>
        <taxon>Scolecida</taxon>
        <taxon>Capitellidae</taxon>
        <taxon>Capitella</taxon>
    </lineage>
</organism>
<sequence length="325" mass="36226">MEFNQASASSHSEYDSMPSLFNNRFRRNTILKRNSIVGTNLLEGGMLSKLRRNSLECHPPTLGGRRRSSATGFQFLVPPTRRRESALTQTFEADSAIIKPSPSFVICSPSDINSSPQSENILSAVDEALETVVKMKIKRREDLLAGVPSQFAFGQSSIKVFPTEESTSSKRLQCSVTFMDSIRGNRSLDSAGPDAQSSTKSKASAPGSGVPKRFQFPKRQDFYPRKRRNDLNGYEWSLSGEKQNDRGHPGIICRCAYPVTEGLHREGTSVTTLKGIVPKSLDVSKVWQRPIDEMRAKQVIPLEMARMDTTLTRKMKSKKDQTTVC</sequence>